<dbReference type="Pfam" id="PF04055">
    <property type="entry name" value="Radical_SAM"/>
    <property type="match status" value="1"/>
</dbReference>
<dbReference type="EMBL" id="WPAF01000008">
    <property type="protein sequence ID" value="KAF0134474.1"/>
    <property type="molecule type" value="Genomic_DNA"/>
</dbReference>
<dbReference type="Proteomes" id="UP000488506">
    <property type="component" value="Unassembled WGS sequence"/>
</dbReference>
<keyword evidence="1" id="KW-0949">S-adenosyl-L-methionine</keyword>
<sequence>MYYNAYMAAKVCIYYITYECDAYCEFCDNWRNEKLQEIVPAPLEKHADNLKTAYSLGARTIEVTGGEPLVYEQLPQFLNFAKENKLNIQLFTNGINYCDRAKEIKGLTNKIFFSLDYPLADEHDRSRGTECFNKAIRAIRYAKELGEKPAIIYTTTRDSLRYLPEIIEIAEKLKIELHVNPVYDFLGLEGFEKSSLDYIKYFFKRPFVKIDLAVLEMLKNKGNKTAWPRCKAKETTITYLPDGKSVVPCYFNQGGRQGKEQVCEGCTRWPYMVPSFSLGFDKYRLLHGYSQWVWEKARNS</sequence>
<dbReference type="GO" id="GO:0003824">
    <property type="term" value="F:catalytic activity"/>
    <property type="evidence" value="ECO:0007669"/>
    <property type="project" value="InterPro"/>
</dbReference>
<dbReference type="InterPro" id="IPR058240">
    <property type="entry name" value="rSAM_sf"/>
</dbReference>
<comment type="caution">
    <text evidence="6">The sequence shown here is derived from an EMBL/GenBank/DDBJ whole genome shotgun (WGS) entry which is preliminary data.</text>
</comment>
<evidence type="ECO:0000256" key="4">
    <source>
        <dbReference type="ARBA" id="ARBA00023014"/>
    </source>
</evidence>
<evidence type="ECO:0000256" key="2">
    <source>
        <dbReference type="ARBA" id="ARBA00022723"/>
    </source>
</evidence>
<keyword evidence="3" id="KW-0408">Iron</keyword>
<dbReference type="AlphaFoldDB" id="A0A833NYR4"/>
<dbReference type="GO" id="GO:0051536">
    <property type="term" value="F:iron-sulfur cluster binding"/>
    <property type="evidence" value="ECO:0007669"/>
    <property type="project" value="UniProtKB-KW"/>
</dbReference>
<reference evidence="6 7" key="1">
    <citation type="submission" date="2019-12" db="EMBL/GenBank/DDBJ databases">
        <authorList>
            <person name="Wolfe R."/>
            <person name="Danczak R."/>
            <person name="Wilkins M."/>
        </authorList>
    </citation>
    <scope>NUCLEOTIDE SEQUENCE [LARGE SCALE GENOMIC DNA]</scope>
    <source>
        <strain evidence="6">X2_MaxBin.013</strain>
    </source>
</reference>
<dbReference type="SFLD" id="SFLDG01067">
    <property type="entry name" value="SPASM/twitch_domain_containing"/>
    <property type="match status" value="1"/>
</dbReference>
<accession>A0A833NYR4</accession>
<dbReference type="InterPro" id="IPR007197">
    <property type="entry name" value="rSAM"/>
</dbReference>
<proteinExistence type="predicted"/>
<evidence type="ECO:0000313" key="6">
    <source>
        <dbReference type="EMBL" id="KAF0134474.1"/>
    </source>
</evidence>
<dbReference type="PANTHER" id="PTHR11228">
    <property type="entry name" value="RADICAL SAM DOMAIN PROTEIN"/>
    <property type="match status" value="1"/>
</dbReference>
<dbReference type="SUPFAM" id="SSF102114">
    <property type="entry name" value="Radical SAM enzymes"/>
    <property type="match status" value="1"/>
</dbReference>
<evidence type="ECO:0000256" key="3">
    <source>
        <dbReference type="ARBA" id="ARBA00023004"/>
    </source>
</evidence>
<keyword evidence="2" id="KW-0479">Metal-binding</keyword>
<evidence type="ECO:0000313" key="7">
    <source>
        <dbReference type="Proteomes" id="UP000488506"/>
    </source>
</evidence>
<dbReference type="PANTHER" id="PTHR11228:SF7">
    <property type="entry name" value="PQQA PEPTIDE CYCLASE"/>
    <property type="match status" value="1"/>
</dbReference>
<name>A0A833NYR4_UNCSA</name>
<feature type="domain" description="Radical SAM core" evidence="5">
    <location>
        <begin position="6"/>
        <end position="229"/>
    </location>
</feature>
<keyword evidence="4" id="KW-0411">Iron-sulfur</keyword>
<dbReference type="PROSITE" id="PS51918">
    <property type="entry name" value="RADICAL_SAM"/>
    <property type="match status" value="1"/>
</dbReference>
<gene>
    <name evidence="6" type="ORF">FD145_699</name>
</gene>
<dbReference type="GO" id="GO:0046872">
    <property type="term" value="F:metal ion binding"/>
    <property type="evidence" value="ECO:0007669"/>
    <property type="project" value="UniProtKB-KW"/>
</dbReference>
<dbReference type="CDD" id="cd01335">
    <property type="entry name" value="Radical_SAM"/>
    <property type="match status" value="1"/>
</dbReference>
<organism evidence="6 7">
    <name type="scientific">Candidatus Saganbacteria bacterium</name>
    <dbReference type="NCBI Taxonomy" id="2575572"/>
    <lineage>
        <taxon>Bacteria</taxon>
        <taxon>Bacillati</taxon>
        <taxon>Saganbacteria</taxon>
    </lineage>
</organism>
<evidence type="ECO:0000256" key="1">
    <source>
        <dbReference type="ARBA" id="ARBA00022691"/>
    </source>
</evidence>
<dbReference type="Gene3D" id="3.20.20.70">
    <property type="entry name" value="Aldolase class I"/>
    <property type="match status" value="1"/>
</dbReference>
<dbReference type="InterPro" id="IPR050377">
    <property type="entry name" value="Radical_SAM_PqqE_MftC-like"/>
</dbReference>
<dbReference type="SFLD" id="SFLDS00029">
    <property type="entry name" value="Radical_SAM"/>
    <property type="match status" value="1"/>
</dbReference>
<dbReference type="InterPro" id="IPR013785">
    <property type="entry name" value="Aldolase_TIM"/>
</dbReference>
<protein>
    <submittedName>
        <fullName evidence="6">MoaA</fullName>
    </submittedName>
</protein>
<evidence type="ECO:0000259" key="5">
    <source>
        <dbReference type="PROSITE" id="PS51918"/>
    </source>
</evidence>